<dbReference type="GeneID" id="77924411"/>
<keyword evidence="1" id="KW-0472">Membrane</keyword>
<keyword evidence="3" id="KW-1185">Reference proteome</keyword>
<feature type="transmembrane region" description="Helical" evidence="1">
    <location>
        <begin position="17"/>
        <end position="37"/>
    </location>
</feature>
<organism evidence="2 3">
    <name type="scientific">Gordonia phage Forza</name>
    <dbReference type="NCBI Taxonomy" id="2571247"/>
    <lineage>
        <taxon>Viruses</taxon>
        <taxon>Duplodnaviria</taxon>
        <taxon>Heunggongvirae</taxon>
        <taxon>Uroviricota</taxon>
        <taxon>Caudoviricetes</taxon>
        <taxon>Forzavirus</taxon>
        <taxon>Forzavirus forza</taxon>
    </lineage>
</organism>
<name>A0A650EY04_9CAUD</name>
<feature type="transmembrane region" description="Helical" evidence="1">
    <location>
        <begin position="43"/>
        <end position="69"/>
    </location>
</feature>
<dbReference type="EMBL" id="MK814760">
    <property type="protein sequence ID" value="QGT55036.1"/>
    <property type="molecule type" value="Genomic_DNA"/>
</dbReference>
<dbReference type="KEGG" id="vg:77924411"/>
<proteinExistence type="predicted"/>
<keyword evidence="1" id="KW-0812">Transmembrane</keyword>
<reference evidence="2 3" key="1">
    <citation type="submission" date="2019-04" db="EMBL/GenBank/DDBJ databases">
        <authorList>
            <person name="Pope W.H."/>
            <person name="Garlena R.A."/>
            <person name="Russell D.A."/>
            <person name="Jacobs-Sera D."/>
            <person name="Hatfull G.F."/>
        </authorList>
    </citation>
    <scope>NUCLEOTIDE SEQUENCE [LARGE SCALE GENOMIC DNA]</scope>
</reference>
<dbReference type="Proteomes" id="UP000423482">
    <property type="component" value="Segment"/>
</dbReference>
<keyword evidence="1" id="KW-1133">Transmembrane helix</keyword>
<evidence type="ECO:0000313" key="2">
    <source>
        <dbReference type="EMBL" id="QGT55036.1"/>
    </source>
</evidence>
<sequence>MQQIRTRIRDRKTARRYGIYALVTLWFVALLVVFTPYTHGAQMFYLVPSLFIVFFGGIIGAVAAAFHGWDKINDWYKRLPEDDEQ</sequence>
<protein>
    <submittedName>
        <fullName evidence="2">Uncharacterized protein</fullName>
    </submittedName>
</protein>
<dbReference type="RefSeq" id="YP_010648923.1">
    <property type="nucleotide sequence ID" value="NC_070763.1"/>
</dbReference>
<evidence type="ECO:0000313" key="3">
    <source>
        <dbReference type="Proteomes" id="UP000423482"/>
    </source>
</evidence>
<evidence type="ECO:0000256" key="1">
    <source>
        <dbReference type="SAM" id="Phobius"/>
    </source>
</evidence>
<gene>
    <name evidence="2" type="primary">43</name>
    <name evidence="2" type="ORF">SEA_FORZA_43</name>
</gene>
<accession>A0A650EY04</accession>